<evidence type="ECO:0000259" key="14">
    <source>
        <dbReference type="Pfam" id="PF22819"/>
    </source>
</evidence>
<dbReference type="GO" id="GO:0005886">
    <property type="term" value="C:plasma membrane"/>
    <property type="evidence" value="ECO:0007669"/>
    <property type="project" value="UniProtKB-SubCell"/>
</dbReference>
<dbReference type="InterPro" id="IPR054530">
    <property type="entry name" value="TcaA_4th"/>
</dbReference>
<evidence type="ECO:0000256" key="9">
    <source>
        <dbReference type="ARBA" id="ARBA00023251"/>
    </source>
</evidence>
<dbReference type="InterPro" id="IPR054528">
    <property type="entry name" value="TcaA_5th"/>
</dbReference>
<dbReference type="EMBL" id="LUGM01000002">
    <property type="protein sequence ID" value="KYH13349.1"/>
    <property type="molecule type" value="Genomic_DNA"/>
</dbReference>
<proteinExistence type="inferred from homology"/>
<dbReference type="Pfam" id="PF22813">
    <property type="entry name" value="TcaA_2nd"/>
    <property type="match status" value="1"/>
</dbReference>
<protein>
    <recommendedName>
        <fullName evidence="10">Membrane-associated protein</fullName>
    </recommendedName>
</protein>
<evidence type="ECO:0000256" key="7">
    <source>
        <dbReference type="ARBA" id="ARBA00022989"/>
    </source>
</evidence>
<keyword evidence="8 10" id="KW-0472">Membrane</keyword>
<comment type="similarity">
    <text evidence="10">Belongs to the tcaA family.</text>
</comment>
<keyword evidence="3 11" id="KW-0812">Transmembrane</keyword>
<dbReference type="InterPro" id="IPR059113">
    <property type="entry name" value="Znf_ribbon"/>
</dbReference>
<evidence type="ECO:0000256" key="6">
    <source>
        <dbReference type="ARBA" id="ARBA00022833"/>
    </source>
</evidence>
<dbReference type="PANTHER" id="PTHR40038">
    <property type="entry name" value="MEMBRANE-ASSOCIATED PROTEIN TCAA"/>
    <property type="match status" value="1"/>
</dbReference>
<dbReference type="Pfam" id="PF22820">
    <property type="entry name" value="TcaA_3rd_4th"/>
    <property type="match status" value="1"/>
</dbReference>
<feature type="domain" description="TcaA protein NTF2-like" evidence="14">
    <location>
        <begin position="352"/>
        <end position="453"/>
    </location>
</feature>
<evidence type="ECO:0000313" key="16">
    <source>
        <dbReference type="EMBL" id="KYH13349.1"/>
    </source>
</evidence>
<evidence type="ECO:0000256" key="1">
    <source>
        <dbReference type="ARBA" id="ARBA00004162"/>
    </source>
</evidence>
<comment type="subcellular location">
    <subcellularLocation>
        <location evidence="1 10">Cell membrane</location>
        <topology evidence="1 10">Single-pass membrane protein</topology>
    </subcellularLocation>
</comment>
<keyword evidence="4" id="KW-0479">Metal-binding</keyword>
<evidence type="ECO:0000256" key="5">
    <source>
        <dbReference type="ARBA" id="ARBA00022771"/>
    </source>
</evidence>
<evidence type="ECO:0000259" key="13">
    <source>
        <dbReference type="Pfam" id="PF22813"/>
    </source>
</evidence>
<dbReference type="GO" id="GO:0046677">
    <property type="term" value="P:response to antibiotic"/>
    <property type="evidence" value="ECO:0007669"/>
    <property type="project" value="UniProtKB-KW"/>
</dbReference>
<evidence type="ECO:0000256" key="11">
    <source>
        <dbReference type="SAM" id="Phobius"/>
    </source>
</evidence>
<dbReference type="InterPro" id="IPR023599">
    <property type="entry name" value="Mem_prot_TcaA"/>
</dbReference>
<keyword evidence="5" id="KW-0863">Zinc-finger</keyword>
<feature type="domain" description="TcaA 4th" evidence="15">
    <location>
        <begin position="243"/>
        <end position="327"/>
    </location>
</feature>
<keyword evidence="9" id="KW-0046">Antibiotic resistance</keyword>
<dbReference type="PANTHER" id="PTHR40038:SF1">
    <property type="entry name" value="MEMBRANE-ASSOCIATED PROTEIN TCAA"/>
    <property type="match status" value="1"/>
</dbReference>
<feature type="transmembrane region" description="Helical" evidence="11">
    <location>
        <begin position="45"/>
        <end position="65"/>
    </location>
</feature>
<dbReference type="Pfam" id="PF22819">
    <property type="entry name" value="TcaA_5th"/>
    <property type="match status" value="1"/>
</dbReference>
<dbReference type="AlphaFoldDB" id="A0A151A1U8"/>
<dbReference type="RefSeq" id="WP_061853580.1">
    <property type="nucleotide sequence ID" value="NZ_LUGM01000002.1"/>
</dbReference>
<sequence length="455" mass="51831">MRKCPNCGTEVHNDDKVCPNCGHDLLNRQSRNNQKKASNTNVRKIIPWGIAFFIIVLIIIIFFLLKNFNSPEAQSELLINAIDNNDTQKLSTVLSTQNNNVDEDEAKAYIKYIKNEIGMKNFTKDVRTKIAYLNENDDQLSKYVTARNGEKILKITKNGRRYLIFNNMNFTAPTKEAIVKPKFDAKYKFRSNDKQRNVEAPKDKTTSLGKFIPGNYSIDAKRTTDNGQFSGKLKFNFNNSNNETVDVSENFDEAYLRVNLTGADKLDDDSIKVKINDKTYDYDESKAYGPYPKNEQIKVSASGEAKKKDFKSSETTIQPDSLKDNTNVKVPFDKDKIEDYVKKKEKEENSFRSKITNFFSNYTTALNTAYGQSDFNIVSNYLKKDSSNYKSTKSAISSQSYSAMQVPQISEIIKVGNKFYVSGYGIKKDGQYGEVKYTLEGNDNGNDLKVTNYTE</sequence>
<evidence type="ECO:0000256" key="4">
    <source>
        <dbReference type="ARBA" id="ARBA00022723"/>
    </source>
</evidence>
<feature type="domain" description="TcaA second" evidence="13">
    <location>
        <begin position="71"/>
        <end position="171"/>
    </location>
</feature>
<organism evidence="16 17">
    <name type="scientific">Staphylococcus kloosii</name>
    <dbReference type="NCBI Taxonomy" id="29384"/>
    <lineage>
        <taxon>Bacteria</taxon>
        <taxon>Bacillati</taxon>
        <taxon>Bacillota</taxon>
        <taxon>Bacilli</taxon>
        <taxon>Bacillales</taxon>
        <taxon>Staphylococcaceae</taxon>
        <taxon>Staphylococcus</taxon>
    </lineage>
</organism>
<accession>A0A151A1U8</accession>
<dbReference type="InterPro" id="IPR054529">
    <property type="entry name" value="TcaA_2nd"/>
</dbReference>
<keyword evidence="7 11" id="KW-1133">Transmembrane helix</keyword>
<dbReference type="CDD" id="cd00350">
    <property type="entry name" value="rubredoxin_like"/>
    <property type="match status" value="1"/>
</dbReference>
<reference evidence="16 17" key="1">
    <citation type="submission" date="2016-02" db="EMBL/GenBank/DDBJ databases">
        <title>Draft genome sequence of hydrocarbon degrading Staphylococcus saprophyticus Strain CNV2, isolated from crude-oil contaminated soil from Noonmati Oil Refinery, Guwahati, Assam, India.</title>
        <authorList>
            <person name="Mukherjee A."/>
            <person name="Chettri B."/>
            <person name="Langpoklakpam J."/>
            <person name="Singh A.K."/>
            <person name="Chattopadhyay D.J."/>
        </authorList>
    </citation>
    <scope>NUCLEOTIDE SEQUENCE [LARGE SCALE GENOMIC DNA]</scope>
    <source>
        <strain evidence="16 17">CNV2</strain>
    </source>
</reference>
<evidence type="ECO:0000256" key="8">
    <source>
        <dbReference type="ARBA" id="ARBA00023136"/>
    </source>
</evidence>
<gene>
    <name evidence="16" type="ORF">A0131_00795</name>
</gene>
<keyword evidence="2 10" id="KW-1003">Cell membrane</keyword>
<evidence type="ECO:0000313" key="17">
    <source>
        <dbReference type="Proteomes" id="UP000075418"/>
    </source>
</evidence>
<dbReference type="PIRSF" id="PIRSF032522">
    <property type="entry name" value="TcaA"/>
    <property type="match status" value="1"/>
</dbReference>
<feature type="domain" description="Putative zinc-ribbon" evidence="12">
    <location>
        <begin position="1"/>
        <end position="25"/>
    </location>
</feature>
<name>A0A151A1U8_9STAP</name>
<dbReference type="Pfam" id="PF13248">
    <property type="entry name" value="Zn_ribbon_3"/>
    <property type="match status" value="1"/>
</dbReference>
<evidence type="ECO:0000256" key="2">
    <source>
        <dbReference type="ARBA" id="ARBA00022475"/>
    </source>
</evidence>
<comment type="caution">
    <text evidence="16">The sequence shown here is derived from an EMBL/GenBank/DDBJ whole genome shotgun (WGS) entry which is preliminary data.</text>
</comment>
<dbReference type="Proteomes" id="UP000075418">
    <property type="component" value="Unassembled WGS sequence"/>
</dbReference>
<evidence type="ECO:0000256" key="10">
    <source>
        <dbReference type="PIRNR" id="PIRNR032522"/>
    </source>
</evidence>
<dbReference type="GO" id="GO:0008270">
    <property type="term" value="F:zinc ion binding"/>
    <property type="evidence" value="ECO:0007669"/>
    <property type="project" value="UniProtKB-KW"/>
</dbReference>
<evidence type="ECO:0000259" key="15">
    <source>
        <dbReference type="Pfam" id="PF22820"/>
    </source>
</evidence>
<keyword evidence="6" id="KW-0862">Zinc</keyword>
<evidence type="ECO:0000259" key="12">
    <source>
        <dbReference type="Pfam" id="PF13248"/>
    </source>
</evidence>
<evidence type="ECO:0000256" key="3">
    <source>
        <dbReference type="ARBA" id="ARBA00022692"/>
    </source>
</evidence>